<dbReference type="Gene3D" id="3.30.565.10">
    <property type="entry name" value="Histidine kinase-like ATPase, C-terminal domain"/>
    <property type="match status" value="1"/>
</dbReference>
<keyword evidence="11 13" id="KW-0472">Membrane</keyword>
<keyword evidence="12" id="KW-0175">Coiled coil</keyword>
<dbReference type="FunFam" id="1.10.287.130:FF:000001">
    <property type="entry name" value="Two-component sensor histidine kinase"/>
    <property type="match status" value="1"/>
</dbReference>
<dbReference type="AlphaFoldDB" id="A0A497YUY7"/>
<dbReference type="SMART" id="SM00388">
    <property type="entry name" value="HisKA"/>
    <property type="match status" value="1"/>
</dbReference>
<name>A0A497YUY7_9BACL</name>
<keyword evidence="4" id="KW-1003">Cell membrane</keyword>
<dbReference type="SMART" id="SM00304">
    <property type="entry name" value="HAMP"/>
    <property type="match status" value="1"/>
</dbReference>
<evidence type="ECO:0000256" key="2">
    <source>
        <dbReference type="ARBA" id="ARBA00004651"/>
    </source>
</evidence>
<evidence type="ECO:0000256" key="5">
    <source>
        <dbReference type="ARBA" id="ARBA00022553"/>
    </source>
</evidence>
<gene>
    <name evidence="16" type="ORF">DFR62_0862</name>
</gene>
<dbReference type="Proteomes" id="UP000280791">
    <property type="component" value="Unassembled WGS sequence"/>
</dbReference>
<organism evidence="16 17">
    <name type="scientific">Planococcus citreus</name>
    <dbReference type="NCBI Taxonomy" id="1373"/>
    <lineage>
        <taxon>Bacteria</taxon>
        <taxon>Bacillati</taxon>
        <taxon>Bacillota</taxon>
        <taxon>Bacilli</taxon>
        <taxon>Bacillales</taxon>
        <taxon>Caryophanaceae</taxon>
        <taxon>Planococcus</taxon>
    </lineage>
</organism>
<dbReference type="InterPro" id="IPR003661">
    <property type="entry name" value="HisK_dim/P_dom"/>
</dbReference>
<evidence type="ECO:0000256" key="13">
    <source>
        <dbReference type="SAM" id="Phobius"/>
    </source>
</evidence>
<dbReference type="Pfam" id="PF00512">
    <property type="entry name" value="HisKA"/>
    <property type="match status" value="1"/>
</dbReference>
<dbReference type="InterPro" id="IPR036890">
    <property type="entry name" value="HATPase_C_sf"/>
</dbReference>
<evidence type="ECO:0000256" key="3">
    <source>
        <dbReference type="ARBA" id="ARBA00012438"/>
    </source>
</evidence>
<proteinExistence type="predicted"/>
<dbReference type="PROSITE" id="PS50109">
    <property type="entry name" value="HIS_KIN"/>
    <property type="match status" value="1"/>
</dbReference>
<dbReference type="PANTHER" id="PTHR45453">
    <property type="entry name" value="PHOSPHATE REGULON SENSOR PROTEIN PHOR"/>
    <property type="match status" value="1"/>
</dbReference>
<dbReference type="InterPro" id="IPR050351">
    <property type="entry name" value="BphY/WalK/GraS-like"/>
</dbReference>
<dbReference type="SUPFAM" id="SSF158472">
    <property type="entry name" value="HAMP domain-like"/>
    <property type="match status" value="1"/>
</dbReference>
<keyword evidence="9" id="KW-0067">ATP-binding</keyword>
<reference evidence="16 17" key="1">
    <citation type="submission" date="2018-10" db="EMBL/GenBank/DDBJ databases">
        <title>Genomic Encyclopedia of Type Strains, Phase IV (KMG-IV): sequencing the most valuable type-strain genomes for metagenomic binning, comparative biology and taxonomic classification.</title>
        <authorList>
            <person name="Goeker M."/>
        </authorList>
    </citation>
    <scope>NUCLEOTIDE SEQUENCE [LARGE SCALE GENOMIC DNA]</scope>
    <source>
        <strain evidence="16 17">DSM 20549</strain>
    </source>
</reference>
<evidence type="ECO:0000313" key="17">
    <source>
        <dbReference type="Proteomes" id="UP000280791"/>
    </source>
</evidence>
<keyword evidence="17" id="KW-1185">Reference proteome</keyword>
<evidence type="ECO:0000256" key="1">
    <source>
        <dbReference type="ARBA" id="ARBA00000085"/>
    </source>
</evidence>
<dbReference type="OrthoDB" id="9813151at2"/>
<evidence type="ECO:0000259" key="15">
    <source>
        <dbReference type="PROSITE" id="PS50885"/>
    </source>
</evidence>
<dbReference type="CDD" id="cd00075">
    <property type="entry name" value="HATPase"/>
    <property type="match status" value="1"/>
</dbReference>
<evidence type="ECO:0000256" key="11">
    <source>
        <dbReference type="ARBA" id="ARBA00023136"/>
    </source>
</evidence>
<keyword evidence="5" id="KW-0597">Phosphoprotein</keyword>
<dbReference type="GO" id="GO:0000155">
    <property type="term" value="F:phosphorelay sensor kinase activity"/>
    <property type="evidence" value="ECO:0007669"/>
    <property type="project" value="InterPro"/>
</dbReference>
<evidence type="ECO:0000313" key="16">
    <source>
        <dbReference type="EMBL" id="RLJ90714.1"/>
    </source>
</evidence>
<dbReference type="SUPFAM" id="SSF55874">
    <property type="entry name" value="ATPase domain of HSP90 chaperone/DNA topoisomerase II/histidine kinase"/>
    <property type="match status" value="1"/>
</dbReference>
<dbReference type="CDD" id="cd06225">
    <property type="entry name" value="HAMP"/>
    <property type="match status" value="1"/>
</dbReference>
<dbReference type="Pfam" id="PF00672">
    <property type="entry name" value="HAMP"/>
    <property type="match status" value="1"/>
</dbReference>
<dbReference type="GO" id="GO:0016036">
    <property type="term" value="P:cellular response to phosphate starvation"/>
    <property type="evidence" value="ECO:0007669"/>
    <property type="project" value="TreeGrafter"/>
</dbReference>
<dbReference type="GO" id="GO:0005524">
    <property type="term" value="F:ATP binding"/>
    <property type="evidence" value="ECO:0007669"/>
    <property type="project" value="UniProtKB-KW"/>
</dbReference>
<evidence type="ECO:0000256" key="8">
    <source>
        <dbReference type="ARBA" id="ARBA00022777"/>
    </source>
</evidence>
<dbReference type="GO" id="GO:0004721">
    <property type="term" value="F:phosphoprotein phosphatase activity"/>
    <property type="evidence" value="ECO:0007669"/>
    <property type="project" value="TreeGrafter"/>
</dbReference>
<evidence type="ECO:0000259" key="14">
    <source>
        <dbReference type="PROSITE" id="PS50109"/>
    </source>
</evidence>
<dbReference type="PANTHER" id="PTHR45453:SF1">
    <property type="entry name" value="PHOSPHATE REGULON SENSOR PROTEIN PHOR"/>
    <property type="match status" value="1"/>
</dbReference>
<dbReference type="Gene3D" id="1.10.287.130">
    <property type="match status" value="1"/>
</dbReference>
<keyword evidence="13" id="KW-1133">Transmembrane helix</keyword>
<keyword evidence="8 16" id="KW-0418">Kinase</keyword>
<keyword evidence="6" id="KW-0808">Transferase</keyword>
<sequence>MLNKLALKIGLLFFVFIVGIELFLFSTLYLTYVNERVDEVMSNLLARGNTHSEVLEDSFNETTLSHVAMMESSSDFVVIITDETGNELTHSDRIEPEMLDVLSHTDIEQVPEQGEILEDNWRDERFIATDSPITIGGEHRGHVFMFAETNHIKEMVGRMRNQFILGGLISVLLTVMTIFLLSRFITLPLIRMKEATEQLGKGHGEVALHIERNDELGELANAITRLSDDLDRLKQERNDFLASISHELRTPLTYMKGYADIASRPGLTEQEREEYLAIIREETAHLTTLIKQLFELAQLDHNQFSIQKEQVPLDALCHSVAALVRPAFNDKNITISVECDPKITARIDPARFQQVLLNILDNARKHSEAGSQVTLQGRQDAKSITITVTDTGEGIPQEDLPFVFDRLYRVDKSRSRQYGGSGLGLAIAKELVESHGGRIDIDSERGVGTAVTITLKRGEENEKNPIDR</sequence>
<accession>A0A497YUY7</accession>
<comment type="caution">
    <text evidence="16">The sequence shown here is derived from an EMBL/GenBank/DDBJ whole genome shotgun (WGS) entry which is preliminary data.</text>
</comment>
<evidence type="ECO:0000256" key="9">
    <source>
        <dbReference type="ARBA" id="ARBA00022840"/>
    </source>
</evidence>
<evidence type="ECO:0000256" key="12">
    <source>
        <dbReference type="SAM" id="Coils"/>
    </source>
</evidence>
<dbReference type="CDD" id="cd00082">
    <property type="entry name" value="HisKA"/>
    <property type="match status" value="1"/>
</dbReference>
<dbReference type="PRINTS" id="PR00344">
    <property type="entry name" value="BCTRLSENSOR"/>
</dbReference>
<comment type="subcellular location">
    <subcellularLocation>
        <location evidence="2">Cell membrane</location>
        <topology evidence="2">Multi-pass membrane protein</topology>
    </subcellularLocation>
</comment>
<dbReference type="SUPFAM" id="SSF47384">
    <property type="entry name" value="Homodimeric domain of signal transducing histidine kinase"/>
    <property type="match status" value="1"/>
</dbReference>
<keyword evidence="13" id="KW-0812">Transmembrane</keyword>
<dbReference type="FunFam" id="3.30.565.10:FF:000006">
    <property type="entry name" value="Sensor histidine kinase WalK"/>
    <property type="match status" value="1"/>
</dbReference>
<dbReference type="InterPro" id="IPR003660">
    <property type="entry name" value="HAMP_dom"/>
</dbReference>
<dbReference type="InterPro" id="IPR003594">
    <property type="entry name" value="HATPase_dom"/>
</dbReference>
<comment type="catalytic activity">
    <reaction evidence="1">
        <text>ATP + protein L-histidine = ADP + protein N-phospho-L-histidine.</text>
        <dbReference type="EC" id="2.7.13.3"/>
    </reaction>
</comment>
<feature type="domain" description="HAMP" evidence="15">
    <location>
        <begin position="183"/>
        <end position="235"/>
    </location>
</feature>
<evidence type="ECO:0000256" key="6">
    <source>
        <dbReference type="ARBA" id="ARBA00022679"/>
    </source>
</evidence>
<feature type="domain" description="Histidine kinase" evidence="14">
    <location>
        <begin position="243"/>
        <end position="459"/>
    </location>
</feature>
<keyword evidence="7" id="KW-0547">Nucleotide-binding</keyword>
<dbReference type="Pfam" id="PF02518">
    <property type="entry name" value="HATPase_c"/>
    <property type="match status" value="1"/>
</dbReference>
<evidence type="ECO:0000256" key="4">
    <source>
        <dbReference type="ARBA" id="ARBA00022475"/>
    </source>
</evidence>
<feature type="coiled-coil region" evidence="12">
    <location>
        <begin position="216"/>
        <end position="243"/>
    </location>
</feature>
<dbReference type="InterPro" id="IPR005467">
    <property type="entry name" value="His_kinase_dom"/>
</dbReference>
<feature type="transmembrane region" description="Helical" evidence="13">
    <location>
        <begin position="163"/>
        <end position="185"/>
    </location>
</feature>
<feature type="transmembrane region" description="Helical" evidence="13">
    <location>
        <begin position="6"/>
        <end position="32"/>
    </location>
</feature>
<evidence type="ECO:0000256" key="10">
    <source>
        <dbReference type="ARBA" id="ARBA00023012"/>
    </source>
</evidence>
<dbReference type="SMART" id="SM00387">
    <property type="entry name" value="HATPase_c"/>
    <property type="match status" value="1"/>
</dbReference>
<dbReference type="RefSeq" id="WP_121298199.1">
    <property type="nucleotide sequence ID" value="NZ_QBEW01000089.1"/>
</dbReference>
<keyword evidence="10" id="KW-0902">Two-component regulatory system</keyword>
<evidence type="ECO:0000256" key="7">
    <source>
        <dbReference type="ARBA" id="ARBA00022741"/>
    </source>
</evidence>
<dbReference type="GO" id="GO:0005886">
    <property type="term" value="C:plasma membrane"/>
    <property type="evidence" value="ECO:0007669"/>
    <property type="project" value="UniProtKB-SubCell"/>
</dbReference>
<protein>
    <recommendedName>
        <fullName evidence="3">histidine kinase</fullName>
        <ecNumber evidence="3">2.7.13.3</ecNumber>
    </recommendedName>
</protein>
<dbReference type="Gene3D" id="6.10.340.10">
    <property type="match status" value="1"/>
</dbReference>
<dbReference type="InterPro" id="IPR004358">
    <property type="entry name" value="Sig_transdc_His_kin-like_C"/>
</dbReference>
<dbReference type="EMBL" id="RCCP01000001">
    <property type="protein sequence ID" value="RLJ90714.1"/>
    <property type="molecule type" value="Genomic_DNA"/>
</dbReference>
<dbReference type="PROSITE" id="PS50885">
    <property type="entry name" value="HAMP"/>
    <property type="match status" value="1"/>
</dbReference>
<dbReference type="InterPro" id="IPR036097">
    <property type="entry name" value="HisK_dim/P_sf"/>
</dbReference>
<dbReference type="EC" id="2.7.13.3" evidence="3"/>